<evidence type="ECO:0000313" key="6">
    <source>
        <dbReference type="EMBL" id="KAJ8600573.1"/>
    </source>
</evidence>
<evidence type="ECO:0000256" key="1">
    <source>
        <dbReference type="ARBA" id="ARBA00010479"/>
    </source>
</evidence>
<dbReference type="InterPro" id="IPR042276">
    <property type="entry name" value="CapZ_alpha/beta_2"/>
</dbReference>
<evidence type="ECO:0000256" key="4">
    <source>
        <dbReference type="ARBA" id="ARBA00023203"/>
    </source>
</evidence>
<keyword evidence="3 5" id="KW-0117">Actin capping</keyword>
<dbReference type="FunFam" id="3.90.1150.210:FF:000003">
    <property type="entry name" value="F-actin-capping protein subunit alpha"/>
    <property type="match status" value="1"/>
</dbReference>
<dbReference type="AlphaFoldDB" id="A0AAD7U9M2"/>
<dbReference type="PROSITE" id="PS00748">
    <property type="entry name" value="F_ACTIN_CAPPING_A_1"/>
    <property type="match status" value="1"/>
</dbReference>
<dbReference type="SUPFAM" id="SSF90096">
    <property type="entry name" value="Subunits of heterodimeric actin filament capping protein Capz"/>
    <property type="match status" value="1"/>
</dbReference>
<dbReference type="EMBL" id="JAQMWT010000495">
    <property type="protein sequence ID" value="KAJ8600573.1"/>
    <property type="molecule type" value="Genomic_DNA"/>
</dbReference>
<comment type="similarity">
    <text evidence="1 5">Belongs to the F-actin-capping protein alpha subunit family.</text>
</comment>
<accession>A0AAD7U9M2</accession>
<dbReference type="Gene3D" id="3.30.1140.60">
    <property type="entry name" value="F-actin capping protein, alpha subunit"/>
    <property type="match status" value="1"/>
</dbReference>
<comment type="function">
    <text evidence="5">F-actin-capping proteins bind in a Ca(2+)-independent manner to the fast growing ends of actin filaments (barbed end) thereby blocking the exchange of subunits at these ends. Unlike other capping proteins (such as gelsolin and severin), these proteins do not sever actin filaments.</text>
</comment>
<evidence type="ECO:0000256" key="3">
    <source>
        <dbReference type="ARBA" id="ARBA00022467"/>
    </source>
</evidence>
<reference evidence="6" key="1">
    <citation type="submission" date="2023-01" db="EMBL/GenBank/DDBJ databases">
        <title>Metagenome sequencing of chrysophaentin producing Chrysophaeum taylorii.</title>
        <authorList>
            <person name="Davison J."/>
            <person name="Bewley C."/>
        </authorList>
    </citation>
    <scope>NUCLEOTIDE SEQUENCE</scope>
    <source>
        <strain evidence="6">NIES-1699</strain>
    </source>
</reference>
<organism evidence="6 7">
    <name type="scientific">Chrysophaeum taylorii</name>
    <dbReference type="NCBI Taxonomy" id="2483200"/>
    <lineage>
        <taxon>Eukaryota</taxon>
        <taxon>Sar</taxon>
        <taxon>Stramenopiles</taxon>
        <taxon>Ochrophyta</taxon>
        <taxon>Pelagophyceae</taxon>
        <taxon>Pelagomonadales</taxon>
        <taxon>Pelagomonadaceae</taxon>
        <taxon>Chrysophaeum</taxon>
    </lineage>
</organism>
<keyword evidence="4 5" id="KW-0009">Actin-binding</keyword>
<dbReference type="Gene3D" id="3.90.1150.210">
    <property type="entry name" value="F-actin capping protein, beta subunit"/>
    <property type="match status" value="1"/>
</dbReference>
<evidence type="ECO:0000313" key="7">
    <source>
        <dbReference type="Proteomes" id="UP001230188"/>
    </source>
</evidence>
<comment type="caution">
    <text evidence="6">The sequence shown here is derived from an EMBL/GenBank/DDBJ whole genome shotgun (WGS) entry which is preliminary data.</text>
</comment>
<sequence length="285" mass="31393">MAAMEEDQRASEDAVSDEDKAAIIQHLMLNSPPGQLRDVKADALALVPAGVVSQPMLAGICRAYNTANLQLIPQKNLVLCEEAEIDPTHYLDPSTGDVYAVDHVSLSAEKTETRVPTAPEVEAERSVVEAALGKYVRSRYSSANARAAVFATDQGDLKIALSAENLNLRNYWSGNWRSTWTVSLAGAQASVQGTLKLRAHYFEDGNVQLQTTKDVEPSPVSAADLGRAVTDVIEDAETSLQQGLEDMYNNMTHETFKAMRRIMPITRTKMKWNVYEVALNRNLRK</sequence>
<evidence type="ECO:0000256" key="2">
    <source>
        <dbReference type="ARBA" id="ARBA00014038"/>
    </source>
</evidence>
<dbReference type="GO" id="GO:0030863">
    <property type="term" value="C:cortical cytoskeleton"/>
    <property type="evidence" value="ECO:0007669"/>
    <property type="project" value="TreeGrafter"/>
</dbReference>
<dbReference type="PANTHER" id="PTHR10653:SF0">
    <property type="entry name" value="F-ACTIN-CAPPING PROTEIN SUBUNIT ALPHA"/>
    <property type="match status" value="1"/>
</dbReference>
<dbReference type="InterPro" id="IPR042489">
    <property type="entry name" value="CapZ_alpha_1"/>
</dbReference>
<dbReference type="GO" id="GO:0051016">
    <property type="term" value="P:barbed-end actin filament capping"/>
    <property type="evidence" value="ECO:0007669"/>
    <property type="project" value="UniProtKB-UniRule"/>
</dbReference>
<proteinExistence type="inferred from homology"/>
<dbReference type="Pfam" id="PF01267">
    <property type="entry name" value="F-actin_cap_A"/>
    <property type="match status" value="1"/>
</dbReference>
<dbReference type="InterPro" id="IPR002189">
    <property type="entry name" value="CapZ_alpha"/>
</dbReference>
<dbReference type="GO" id="GO:0051015">
    <property type="term" value="F:actin filament binding"/>
    <property type="evidence" value="ECO:0007669"/>
    <property type="project" value="TreeGrafter"/>
</dbReference>
<dbReference type="GO" id="GO:0030036">
    <property type="term" value="P:actin cytoskeleton organization"/>
    <property type="evidence" value="ECO:0007669"/>
    <property type="project" value="TreeGrafter"/>
</dbReference>
<dbReference type="PRINTS" id="PR00191">
    <property type="entry name" value="FACTINCAPA"/>
</dbReference>
<dbReference type="PANTHER" id="PTHR10653">
    <property type="entry name" value="F-ACTIN-CAPPING PROTEIN SUBUNIT ALPHA"/>
    <property type="match status" value="1"/>
</dbReference>
<dbReference type="InterPro" id="IPR017865">
    <property type="entry name" value="F-actin_cap_asu_CS"/>
</dbReference>
<gene>
    <name evidence="6" type="ORF">CTAYLR_008185</name>
</gene>
<protein>
    <recommendedName>
        <fullName evidence="2 5">F-actin-capping protein subunit alpha</fullName>
    </recommendedName>
</protein>
<dbReference type="Proteomes" id="UP001230188">
    <property type="component" value="Unassembled WGS sequence"/>
</dbReference>
<comment type="subunit">
    <text evidence="5">Heterodimer of an alpha and a beta subunit.</text>
</comment>
<name>A0AAD7U9M2_9STRA</name>
<keyword evidence="7" id="KW-1185">Reference proteome</keyword>
<dbReference type="GO" id="GO:0008290">
    <property type="term" value="C:F-actin capping protein complex"/>
    <property type="evidence" value="ECO:0007669"/>
    <property type="project" value="UniProtKB-UniRule"/>
</dbReference>
<evidence type="ECO:0000256" key="5">
    <source>
        <dbReference type="RuleBase" id="RU365077"/>
    </source>
</evidence>
<dbReference type="InterPro" id="IPR037282">
    <property type="entry name" value="CapZ_alpha/beta"/>
</dbReference>